<dbReference type="PANTHER" id="PTHR36837">
    <property type="entry name" value="POLY(3-HYDROXYALKANOATE) POLYMERASE SUBUNIT PHAC"/>
    <property type="match status" value="1"/>
</dbReference>
<evidence type="ECO:0000259" key="2">
    <source>
        <dbReference type="Pfam" id="PF00561"/>
    </source>
</evidence>
<dbReference type="Pfam" id="PF00561">
    <property type="entry name" value="Abhydrolase_1"/>
    <property type="match status" value="1"/>
</dbReference>
<dbReference type="RefSeq" id="WP_163679617.1">
    <property type="nucleotide sequence ID" value="NZ_JAAIYP010000038.1"/>
</dbReference>
<dbReference type="AlphaFoldDB" id="A0A7C9UX15"/>
<name>A0A7C9UX15_9PROT</name>
<dbReference type="PANTHER" id="PTHR36837:SF2">
    <property type="entry name" value="POLY(3-HYDROXYALKANOATE) POLYMERASE SUBUNIT PHAC"/>
    <property type="match status" value="1"/>
</dbReference>
<accession>A0A7C9UX15</accession>
<organism evidence="3 4">
    <name type="scientific">Magnetospirillum aberrantis SpK</name>
    <dbReference type="NCBI Taxonomy" id="908842"/>
    <lineage>
        <taxon>Bacteria</taxon>
        <taxon>Pseudomonadati</taxon>
        <taxon>Pseudomonadota</taxon>
        <taxon>Alphaproteobacteria</taxon>
        <taxon>Rhodospirillales</taxon>
        <taxon>Rhodospirillaceae</taxon>
        <taxon>Magnetospirillum</taxon>
    </lineage>
</organism>
<gene>
    <name evidence="3" type="ORF">G4223_11685</name>
</gene>
<evidence type="ECO:0000256" key="1">
    <source>
        <dbReference type="SAM" id="MobiDB-lite"/>
    </source>
</evidence>
<feature type="domain" description="AB hydrolase-1" evidence="2">
    <location>
        <begin position="171"/>
        <end position="393"/>
    </location>
</feature>
<comment type="caution">
    <text evidence="3">The sequence shown here is derived from an EMBL/GenBank/DDBJ whole genome shotgun (WGS) entry which is preliminary data.</text>
</comment>
<dbReference type="SUPFAM" id="SSF53474">
    <property type="entry name" value="alpha/beta-Hydrolases"/>
    <property type="match status" value="1"/>
</dbReference>
<dbReference type="Gene3D" id="3.40.50.1820">
    <property type="entry name" value="alpha/beta hydrolase"/>
    <property type="match status" value="1"/>
</dbReference>
<sequence>MPDRRPSHQTPAPTPARQGPRPLPLHLMAHASTLMGSRAALPLLKNGSLRWRPDLARQAEALRQSLDDAGPNAWIELDRALADEGLARHEAMLAGIEAYRHHPYARDLPEPPVLWREGTSRVLDYRAGDGGLPVLAIPSLVNRAYVLDLTARRSLMRDLAARGMSPFLVDWDAPGAEERRFTLDDYVARLGRMLDSVAATTGRKVAVLGYCMGGDLALALAQTHPRHVAAMALLATPWDFHAEQAAQGSLLKTLAQPLETVIDSAGCLPADMLNSLFASLDPNLAARKFAAFARLKRTSARARDFVALEDWVNDSVALAGPVARECLFRWYGDNSPAKGQWRIGGLPVLPEKVTVPTLVMIPERDRIVPPQSSEPLARAIPGARTLRIPGGHVGMLLSSRAKTEVYGPLARWLTRTAAQ</sequence>
<dbReference type="InterPro" id="IPR051321">
    <property type="entry name" value="PHA/PHB_synthase"/>
</dbReference>
<evidence type="ECO:0000313" key="4">
    <source>
        <dbReference type="Proteomes" id="UP000480684"/>
    </source>
</evidence>
<proteinExistence type="predicted"/>
<dbReference type="GO" id="GO:0016787">
    <property type="term" value="F:hydrolase activity"/>
    <property type="evidence" value="ECO:0007669"/>
    <property type="project" value="UniProtKB-KW"/>
</dbReference>
<feature type="region of interest" description="Disordered" evidence="1">
    <location>
        <begin position="1"/>
        <end position="22"/>
    </location>
</feature>
<dbReference type="InterPro" id="IPR029058">
    <property type="entry name" value="AB_hydrolase_fold"/>
</dbReference>
<keyword evidence="3" id="KW-0378">Hydrolase</keyword>
<dbReference type="InterPro" id="IPR000073">
    <property type="entry name" value="AB_hydrolase_1"/>
</dbReference>
<evidence type="ECO:0000313" key="3">
    <source>
        <dbReference type="EMBL" id="NFV80770.1"/>
    </source>
</evidence>
<reference evidence="3 4" key="1">
    <citation type="submission" date="2020-02" db="EMBL/GenBank/DDBJ databases">
        <authorList>
            <person name="Dziuba M."/>
            <person name="Kuznetsov B."/>
            <person name="Mardanov A."/>
            <person name="Ravin N."/>
            <person name="Grouzdev D."/>
        </authorList>
    </citation>
    <scope>NUCLEOTIDE SEQUENCE [LARGE SCALE GENOMIC DNA]</scope>
    <source>
        <strain evidence="3 4">SpK</strain>
    </source>
</reference>
<protein>
    <submittedName>
        <fullName evidence="3">Alpha/beta fold hydrolase</fullName>
    </submittedName>
</protein>
<dbReference type="EMBL" id="JAAIYP010000038">
    <property type="protein sequence ID" value="NFV80770.1"/>
    <property type="molecule type" value="Genomic_DNA"/>
</dbReference>
<dbReference type="Proteomes" id="UP000480684">
    <property type="component" value="Unassembled WGS sequence"/>
</dbReference>
<keyword evidence="4" id="KW-1185">Reference proteome</keyword>